<dbReference type="EMBL" id="LSRX01003244">
    <property type="protein sequence ID" value="OLP74762.1"/>
    <property type="molecule type" value="Genomic_DNA"/>
</dbReference>
<protein>
    <submittedName>
        <fullName evidence="1">Uncharacterized protein</fullName>
    </submittedName>
</protein>
<dbReference type="AlphaFoldDB" id="A0A1Q9BVS8"/>
<evidence type="ECO:0000313" key="2">
    <source>
        <dbReference type="Proteomes" id="UP000186817"/>
    </source>
</evidence>
<evidence type="ECO:0000313" key="1">
    <source>
        <dbReference type="EMBL" id="OLP74762.1"/>
    </source>
</evidence>
<dbReference type="Proteomes" id="UP000186817">
    <property type="component" value="Unassembled WGS sequence"/>
</dbReference>
<sequence length="798" mass="89385">MIIIAIVIVFTGADFFDRGLMLRGSADGKLVHGLETVLRARDIAISPGNYGPRPLRSESFPDGLQGLQDHDEARVRQAHELYNFVSQVCNRCQEQHLSWAVENPFSSLFWRTSFWKAAHLGCAPKYVHFHACMYGGERKKFTTIAFQGMLRLETLHKECDNSHSHKPRGWSDEEGAFSTSVEAAYPTQFCRQVARALRDACEANGFVMCPKDMLEASHMPLTADKVSRAMAAEGTTKSNLPNFVPEYGVTLRAIIPKTSCTWNLKEFIQYPVVTPQVTIPAGSRLLEISQRTRGEDGSVPAEADAICTFGVPWTPEEFVREAAQRGHPADLISAVPEPLKSTVWELAARDPSEVAEKRASFFRKWMKVASELHEEEKMLKDSMDEKFRSLVKNKKILLFERRYSPATVHESELDALAPVIKDAALSKARGLSFVKPRVLTGTIKVHLCAMVLDGYPAEWLVAALAFAVEKSCGTASGGHEPKAALQDGGGIYSIPDWSYGPRYQSDTLHDLRKEWQQWLLEKHIPVRLAKHVSEHSETPLFTAEETTWLQDSFRRFSAKHSPSQDWDFSVPSGQPYCLSAFARLSHLIADKDTSLFPALLNGVPTGFDRDIPRSHVLRPRFASEADMGHELVICQGNWKGAEDDPALLQQLVQEELDAGYLEELPDIESAFKRWGKDRVAVGKVNIVKAPGRSPRLVLDNSICHTNQCCFVPEQFSLPSLQDIQSSFPLREDNEEVRGFSLDVKGAHKTSRVRESDIGLLGMRQQERLLFTKCVRSGPLFPATASREWEDFLPAASTY</sequence>
<proteinExistence type="predicted"/>
<comment type="caution">
    <text evidence="1">The sequence shown here is derived from an EMBL/GenBank/DDBJ whole genome shotgun (WGS) entry which is preliminary data.</text>
</comment>
<name>A0A1Q9BVS8_SYMMI</name>
<organism evidence="1 2">
    <name type="scientific">Symbiodinium microadriaticum</name>
    <name type="common">Dinoflagellate</name>
    <name type="synonym">Zooxanthella microadriatica</name>
    <dbReference type="NCBI Taxonomy" id="2951"/>
    <lineage>
        <taxon>Eukaryota</taxon>
        <taxon>Sar</taxon>
        <taxon>Alveolata</taxon>
        <taxon>Dinophyceae</taxon>
        <taxon>Suessiales</taxon>
        <taxon>Symbiodiniaceae</taxon>
        <taxon>Symbiodinium</taxon>
    </lineage>
</organism>
<reference evidence="1 2" key="1">
    <citation type="submission" date="2016-02" db="EMBL/GenBank/DDBJ databases">
        <title>Genome analysis of coral dinoflagellate symbionts highlights evolutionary adaptations to a symbiotic lifestyle.</title>
        <authorList>
            <person name="Aranda M."/>
            <person name="Li Y."/>
            <person name="Liew Y.J."/>
            <person name="Baumgarten S."/>
            <person name="Simakov O."/>
            <person name="Wilson M."/>
            <person name="Piel J."/>
            <person name="Ashoor H."/>
            <person name="Bougouffa S."/>
            <person name="Bajic V.B."/>
            <person name="Ryu T."/>
            <person name="Ravasi T."/>
            <person name="Bayer T."/>
            <person name="Micklem G."/>
            <person name="Kim H."/>
            <person name="Bhak J."/>
            <person name="Lajeunesse T.C."/>
            <person name="Voolstra C.R."/>
        </authorList>
    </citation>
    <scope>NUCLEOTIDE SEQUENCE [LARGE SCALE GENOMIC DNA]</scope>
    <source>
        <strain evidence="1 2">CCMP2467</strain>
    </source>
</reference>
<keyword evidence="2" id="KW-1185">Reference proteome</keyword>
<gene>
    <name evidence="1" type="ORF">AK812_SmicGene45608</name>
</gene>
<dbReference type="OrthoDB" id="435196at2759"/>
<accession>A0A1Q9BVS8</accession>